<evidence type="ECO:0000259" key="3">
    <source>
        <dbReference type="Pfam" id="PF02517"/>
    </source>
</evidence>
<dbReference type="EMBL" id="CM007382">
    <property type="protein sequence ID" value="ONK77690.1"/>
    <property type="molecule type" value="Genomic_DNA"/>
</dbReference>
<dbReference type="PANTHER" id="PTHR43592">
    <property type="entry name" value="CAAX AMINO TERMINAL PROTEASE"/>
    <property type="match status" value="1"/>
</dbReference>
<feature type="compositionally biased region" description="Polar residues" evidence="1">
    <location>
        <begin position="85"/>
        <end position="95"/>
    </location>
</feature>
<accession>A0A5P1FM60</accession>
<evidence type="ECO:0000313" key="5">
    <source>
        <dbReference type="Proteomes" id="UP000243459"/>
    </source>
</evidence>
<gene>
    <name evidence="4" type="ORF">A4U43_C02F9510</name>
</gene>
<name>A0A5P1FM60_ASPOF</name>
<dbReference type="InterPro" id="IPR003675">
    <property type="entry name" value="Rce1/LyrA-like_dom"/>
</dbReference>
<keyword evidence="2" id="KW-0472">Membrane</keyword>
<keyword evidence="2" id="KW-1133">Transmembrane helix</keyword>
<evidence type="ECO:0000256" key="1">
    <source>
        <dbReference type="SAM" id="MobiDB-lite"/>
    </source>
</evidence>
<feature type="domain" description="CAAX prenyl protease 2/Lysostaphin resistance protein A-like" evidence="3">
    <location>
        <begin position="208"/>
        <end position="294"/>
    </location>
</feature>
<keyword evidence="5" id="KW-1185">Reference proteome</keyword>
<organism evidence="4 5">
    <name type="scientific">Asparagus officinalis</name>
    <name type="common">Garden asparagus</name>
    <dbReference type="NCBI Taxonomy" id="4686"/>
    <lineage>
        <taxon>Eukaryota</taxon>
        <taxon>Viridiplantae</taxon>
        <taxon>Streptophyta</taxon>
        <taxon>Embryophyta</taxon>
        <taxon>Tracheophyta</taxon>
        <taxon>Spermatophyta</taxon>
        <taxon>Magnoliopsida</taxon>
        <taxon>Liliopsida</taxon>
        <taxon>Asparagales</taxon>
        <taxon>Asparagaceae</taxon>
        <taxon>Asparagoideae</taxon>
        <taxon>Asparagus</taxon>
    </lineage>
</organism>
<evidence type="ECO:0000313" key="4">
    <source>
        <dbReference type="EMBL" id="ONK77690.1"/>
    </source>
</evidence>
<feature type="transmembrane region" description="Helical" evidence="2">
    <location>
        <begin position="261"/>
        <end position="280"/>
    </location>
</feature>
<dbReference type="Pfam" id="PF02517">
    <property type="entry name" value="Rce1-like"/>
    <property type="match status" value="1"/>
</dbReference>
<dbReference type="Proteomes" id="UP000243459">
    <property type="component" value="Chromosome 2"/>
</dbReference>
<dbReference type="AlphaFoldDB" id="A0A5P1FM60"/>
<dbReference type="OrthoDB" id="2017864at2759"/>
<dbReference type="Gramene" id="ONK77690">
    <property type="protein sequence ID" value="ONK77690"/>
    <property type="gene ID" value="A4U43_C02F9510"/>
</dbReference>
<feature type="compositionally biased region" description="Basic residues" evidence="1">
    <location>
        <begin position="57"/>
        <end position="66"/>
    </location>
</feature>
<protein>
    <recommendedName>
        <fullName evidence="3">CAAX prenyl protease 2/Lysostaphin resistance protein A-like domain-containing protein</fullName>
    </recommendedName>
</protein>
<dbReference type="GO" id="GO:0004175">
    <property type="term" value="F:endopeptidase activity"/>
    <property type="evidence" value="ECO:0007669"/>
    <property type="project" value="UniProtKB-ARBA"/>
</dbReference>
<dbReference type="PANTHER" id="PTHR43592:SF7">
    <property type="entry name" value="CAAX AMINO TERMINAL PROTEASE FAMILY PROTEIN"/>
    <property type="match status" value="1"/>
</dbReference>
<feature type="transmembrane region" description="Helical" evidence="2">
    <location>
        <begin position="229"/>
        <end position="254"/>
    </location>
</feature>
<evidence type="ECO:0000256" key="2">
    <source>
        <dbReference type="SAM" id="Phobius"/>
    </source>
</evidence>
<sequence>MMRSGCDVVCSCPLVSLRDIKPGRKSGGLFPGRKYLHANTYNNFVVQVKTFASRRNKKVKTGKTSRTRTLQSTTFPSKGLEDISGDTSEADTGNDTSTEEQSETSGESTPIPIATRSSVLQACIITSGLLLAFGALIRQASHIASIGGWEITDASSEVSFGFEMWHIELIVGLVVLITTSRYVLLETWPGFAESSQTANGQVLSTLQPLDYILVAFLPGISEELLFRGALLPLFGLSWENALVVGAVFGALHFGSGRKYSFAVWATFVGFAYGLATIVSSTVVVPMVSHALNNLAGGILWYYTSKSKEKSG</sequence>
<keyword evidence="2" id="KW-0812">Transmembrane</keyword>
<feature type="compositionally biased region" description="Polar residues" evidence="1">
    <location>
        <begin position="67"/>
        <end position="76"/>
    </location>
</feature>
<dbReference type="OMA" id="MASHAVN"/>
<reference evidence="5" key="1">
    <citation type="journal article" date="2017" name="Nat. Commun.">
        <title>The asparagus genome sheds light on the origin and evolution of a young Y chromosome.</title>
        <authorList>
            <person name="Harkess A."/>
            <person name="Zhou J."/>
            <person name="Xu C."/>
            <person name="Bowers J.E."/>
            <person name="Van der Hulst R."/>
            <person name="Ayyampalayam S."/>
            <person name="Mercati F."/>
            <person name="Riccardi P."/>
            <person name="McKain M.R."/>
            <person name="Kakrana A."/>
            <person name="Tang H."/>
            <person name="Ray J."/>
            <person name="Groenendijk J."/>
            <person name="Arikit S."/>
            <person name="Mathioni S.M."/>
            <person name="Nakano M."/>
            <person name="Shan H."/>
            <person name="Telgmann-Rauber A."/>
            <person name="Kanno A."/>
            <person name="Yue Z."/>
            <person name="Chen H."/>
            <person name="Li W."/>
            <person name="Chen Y."/>
            <person name="Xu X."/>
            <person name="Zhang Y."/>
            <person name="Luo S."/>
            <person name="Chen H."/>
            <person name="Gao J."/>
            <person name="Mao Z."/>
            <person name="Pires J.C."/>
            <person name="Luo M."/>
            <person name="Kudrna D."/>
            <person name="Wing R.A."/>
            <person name="Meyers B.C."/>
            <person name="Yi K."/>
            <person name="Kong H."/>
            <person name="Lavrijsen P."/>
            <person name="Sunseri F."/>
            <person name="Falavigna A."/>
            <person name="Ye Y."/>
            <person name="Leebens-Mack J.H."/>
            <person name="Chen G."/>
        </authorList>
    </citation>
    <scope>NUCLEOTIDE SEQUENCE [LARGE SCALE GENOMIC DNA]</scope>
    <source>
        <strain evidence="5">cv. DH0086</strain>
    </source>
</reference>
<dbReference type="GO" id="GO:0080120">
    <property type="term" value="P:CAAX-box protein maturation"/>
    <property type="evidence" value="ECO:0007669"/>
    <property type="project" value="UniProtKB-ARBA"/>
</dbReference>
<proteinExistence type="predicted"/>
<feature type="region of interest" description="Disordered" evidence="1">
    <location>
        <begin position="57"/>
        <end position="111"/>
    </location>
</feature>